<evidence type="ECO:0000256" key="6">
    <source>
        <dbReference type="ARBA" id="ARBA00023002"/>
    </source>
</evidence>
<evidence type="ECO:0000259" key="12">
    <source>
        <dbReference type="Pfam" id="PF00171"/>
    </source>
</evidence>
<keyword evidence="4" id="KW-0641">Proline biosynthesis</keyword>
<dbReference type="EMBL" id="KQ474080">
    <property type="protein sequence ID" value="KPV74372.1"/>
    <property type="molecule type" value="Genomic_DNA"/>
</dbReference>
<dbReference type="CDD" id="cd07079">
    <property type="entry name" value="ALDH_F18-19_ProA-GPR"/>
    <property type="match status" value="1"/>
</dbReference>
<evidence type="ECO:0000256" key="8">
    <source>
        <dbReference type="ARBA" id="ARBA00059423"/>
    </source>
</evidence>
<comment type="pathway">
    <text evidence="1">Amino-acid biosynthesis; L-proline biosynthesis; L-glutamate 5-semialdehyde from L-glutamate: step 2/2.</text>
</comment>
<dbReference type="InterPro" id="IPR016163">
    <property type="entry name" value="Ald_DH_C"/>
</dbReference>
<gene>
    <name evidence="13" type="ORF">RHOBADRAFT_37373</name>
</gene>
<evidence type="ECO:0000256" key="4">
    <source>
        <dbReference type="ARBA" id="ARBA00022650"/>
    </source>
</evidence>
<dbReference type="NCBIfam" id="TIGR00407">
    <property type="entry name" value="proA"/>
    <property type="match status" value="1"/>
</dbReference>
<evidence type="ECO:0000256" key="1">
    <source>
        <dbReference type="ARBA" id="ARBA00004985"/>
    </source>
</evidence>
<dbReference type="Gene3D" id="3.40.605.10">
    <property type="entry name" value="Aldehyde Dehydrogenase, Chain A, domain 1"/>
    <property type="match status" value="1"/>
</dbReference>
<dbReference type="Proteomes" id="UP000053890">
    <property type="component" value="Unassembled WGS sequence"/>
</dbReference>
<dbReference type="RefSeq" id="XP_018270421.1">
    <property type="nucleotide sequence ID" value="XM_018413428.1"/>
</dbReference>
<dbReference type="STRING" id="578459.A0A194S196"/>
<dbReference type="UniPathway" id="UPA00098">
    <property type="reaction ID" value="UER00360"/>
</dbReference>
<dbReference type="GO" id="GO:0050661">
    <property type="term" value="F:NADP binding"/>
    <property type="evidence" value="ECO:0007669"/>
    <property type="project" value="InterPro"/>
</dbReference>
<dbReference type="Gene3D" id="3.40.309.10">
    <property type="entry name" value="Aldehyde Dehydrogenase, Chain A, domain 2"/>
    <property type="match status" value="1"/>
</dbReference>
<dbReference type="PROSITE" id="PS01223">
    <property type="entry name" value="PROA"/>
    <property type="match status" value="1"/>
</dbReference>
<keyword evidence="5" id="KW-0521">NADP</keyword>
<keyword evidence="6" id="KW-0560">Oxidoreductase</keyword>
<dbReference type="InterPro" id="IPR012134">
    <property type="entry name" value="Glu-5-SA_DH"/>
</dbReference>
<name>A0A194S196_RHOGW</name>
<dbReference type="GeneID" id="28973877"/>
<dbReference type="InterPro" id="IPR000965">
    <property type="entry name" value="GPR_dom"/>
</dbReference>
<dbReference type="HAMAP" id="MF_00412">
    <property type="entry name" value="ProA"/>
    <property type="match status" value="1"/>
</dbReference>
<evidence type="ECO:0000256" key="7">
    <source>
        <dbReference type="ARBA" id="ARBA00049024"/>
    </source>
</evidence>
<evidence type="ECO:0000256" key="2">
    <source>
        <dbReference type="ARBA" id="ARBA00013002"/>
    </source>
</evidence>
<dbReference type="PANTHER" id="PTHR11063">
    <property type="entry name" value="GLUTAMATE SEMIALDEHYDE DEHYDROGENASE"/>
    <property type="match status" value="1"/>
</dbReference>
<evidence type="ECO:0000256" key="5">
    <source>
        <dbReference type="ARBA" id="ARBA00022857"/>
    </source>
</evidence>
<evidence type="ECO:0000256" key="11">
    <source>
        <dbReference type="ARBA" id="ARBA00077451"/>
    </source>
</evidence>
<dbReference type="SUPFAM" id="SSF53720">
    <property type="entry name" value="ALDH-like"/>
    <property type="match status" value="1"/>
</dbReference>
<evidence type="ECO:0000256" key="10">
    <source>
        <dbReference type="ARBA" id="ARBA00075718"/>
    </source>
</evidence>
<dbReference type="OMA" id="KTQRYGT"/>
<evidence type="ECO:0000256" key="9">
    <source>
        <dbReference type="ARBA" id="ARBA00060997"/>
    </source>
</evidence>
<dbReference type="GO" id="GO:0004350">
    <property type="term" value="F:glutamate-5-semialdehyde dehydrogenase activity"/>
    <property type="evidence" value="ECO:0007669"/>
    <property type="project" value="UniProtKB-EC"/>
</dbReference>
<dbReference type="EC" id="1.2.1.41" evidence="2"/>
<dbReference type="OrthoDB" id="1934954at2759"/>
<comment type="function">
    <text evidence="8">Catalyzes the NADPH dependent reduction of L-gamma-glutamyl 5-phosphate into L-glutamate 5-semialdehyde and phosphate. The product spontaneously undergoes cyclization to form 1-pyrroline-5-carboxylate.</text>
</comment>
<organism evidence="13 14">
    <name type="scientific">Rhodotorula graminis (strain WP1)</name>
    <dbReference type="NCBI Taxonomy" id="578459"/>
    <lineage>
        <taxon>Eukaryota</taxon>
        <taxon>Fungi</taxon>
        <taxon>Dikarya</taxon>
        <taxon>Basidiomycota</taxon>
        <taxon>Pucciniomycotina</taxon>
        <taxon>Microbotryomycetes</taxon>
        <taxon>Sporidiobolales</taxon>
        <taxon>Sporidiobolaceae</taxon>
        <taxon>Rhodotorula</taxon>
    </lineage>
</organism>
<comment type="similarity">
    <text evidence="9">Belongs to the gamma-glutamyl phosphate reductase family.</text>
</comment>
<dbReference type="InterPro" id="IPR016162">
    <property type="entry name" value="Ald_DH_N"/>
</dbReference>
<dbReference type="InterPro" id="IPR015590">
    <property type="entry name" value="Aldehyde_DH_dom"/>
</dbReference>
<dbReference type="NCBIfam" id="NF001221">
    <property type="entry name" value="PRK00197.1"/>
    <property type="match status" value="1"/>
</dbReference>
<sequence length="458" mass="48518">MANAEQIALDAKLSFDASQLVDSHERHKALVALKDALTTAKADILAANARDIEDAKVQVAAGKMSSTLLKRLDLQSSKSKYDDMLQGILDVDSLPDPTGQVTYARQLDDDLELHRVTCPIGVLLVIFEARPEVIVNITALAIKSGNAAILKGGKESLHTQAAMTTVIQGALSTTALPRAYIQTVSSRSEIASLLSQDRYIDLVIPRGSNSLVRSIQNDSRIPVMGHADGLCAVFVDESAVEKKAINVVVDSKTTYPSACNAAETLLVHEALLSTLWPTLAASLLSAGITLRCDPPTLSALTSSPSTSSHAAFASLVSPSSPEDYDTEFLELTLAVKAVPSCADAIAHINAHSSHHTDCIVTESDDNARAFSRGIDSAGVYVNASTRFADGFRYGFGTEVGVSTGKTHARGPVGLEGLVIYKYQVRSRAAEGHATAVFGTGEGQRPFLHTPLPLGDAPF</sequence>
<dbReference type="InterPro" id="IPR016161">
    <property type="entry name" value="Ald_DH/histidinol_DH"/>
</dbReference>
<accession>A0A194S196</accession>
<feature type="domain" description="Aldehyde dehydrogenase" evidence="12">
    <location>
        <begin position="6"/>
        <end position="283"/>
    </location>
</feature>
<keyword evidence="14" id="KW-1185">Reference proteome</keyword>
<comment type="catalytic activity">
    <reaction evidence="7">
        <text>L-glutamate 5-semialdehyde + phosphate + NADP(+) = L-glutamyl 5-phosphate + NADPH + H(+)</text>
        <dbReference type="Rhea" id="RHEA:19541"/>
        <dbReference type="ChEBI" id="CHEBI:15378"/>
        <dbReference type="ChEBI" id="CHEBI:43474"/>
        <dbReference type="ChEBI" id="CHEBI:57783"/>
        <dbReference type="ChEBI" id="CHEBI:58066"/>
        <dbReference type="ChEBI" id="CHEBI:58274"/>
        <dbReference type="ChEBI" id="CHEBI:58349"/>
        <dbReference type="EC" id="1.2.1.41"/>
    </reaction>
</comment>
<protein>
    <recommendedName>
        <fullName evidence="2">glutamate-5-semialdehyde dehydrogenase</fullName>
        <ecNumber evidence="2">1.2.1.41</ecNumber>
    </recommendedName>
    <alternativeName>
        <fullName evidence="11">Glutamate-5-semialdehyde dehydrogenase</fullName>
    </alternativeName>
    <alternativeName>
        <fullName evidence="10">Glutamyl-gamma-semialdehyde dehydrogenase</fullName>
    </alternativeName>
</protein>
<evidence type="ECO:0000313" key="14">
    <source>
        <dbReference type="Proteomes" id="UP000053890"/>
    </source>
</evidence>
<proteinExistence type="inferred from homology"/>
<dbReference type="FunFam" id="3.40.309.10:FF:000006">
    <property type="entry name" value="Gamma-glutamyl phosphate reductase"/>
    <property type="match status" value="1"/>
</dbReference>
<dbReference type="PANTHER" id="PTHR11063:SF8">
    <property type="entry name" value="DELTA-1-PYRROLINE-5-CARBOXYLATE SYNTHASE"/>
    <property type="match status" value="1"/>
</dbReference>
<dbReference type="Pfam" id="PF00171">
    <property type="entry name" value="Aldedh"/>
    <property type="match status" value="1"/>
</dbReference>
<dbReference type="PIRSF" id="PIRSF000151">
    <property type="entry name" value="GPR"/>
    <property type="match status" value="1"/>
</dbReference>
<keyword evidence="3" id="KW-0028">Amino-acid biosynthesis</keyword>
<evidence type="ECO:0000313" key="13">
    <source>
        <dbReference type="EMBL" id="KPV74372.1"/>
    </source>
</evidence>
<dbReference type="GO" id="GO:0055129">
    <property type="term" value="P:L-proline biosynthetic process"/>
    <property type="evidence" value="ECO:0007669"/>
    <property type="project" value="UniProtKB-UniPathway"/>
</dbReference>
<dbReference type="AlphaFoldDB" id="A0A194S196"/>
<evidence type="ECO:0000256" key="3">
    <source>
        <dbReference type="ARBA" id="ARBA00022605"/>
    </source>
</evidence>
<reference evidence="13 14" key="1">
    <citation type="journal article" date="2015" name="Front. Microbiol.">
        <title>Genome sequence of the plant growth promoting endophytic yeast Rhodotorula graminis WP1.</title>
        <authorList>
            <person name="Firrincieli A."/>
            <person name="Otillar R."/>
            <person name="Salamov A."/>
            <person name="Schmutz J."/>
            <person name="Khan Z."/>
            <person name="Redman R.S."/>
            <person name="Fleck N.D."/>
            <person name="Lindquist E."/>
            <person name="Grigoriev I.V."/>
            <person name="Doty S.L."/>
        </authorList>
    </citation>
    <scope>NUCLEOTIDE SEQUENCE [LARGE SCALE GENOMIC DNA]</scope>
    <source>
        <strain evidence="13 14">WP1</strain>
    </source>
</reference>
<dbReference type="InterPro" id="IPR020593">
    <property type="entry name" value="G-glutamylP_reductase_CS"/>
</dbReference>